<keyword evidence="4 7" id="KW-1133">Transmembrane helix</keyword>
<comment type="subcellular location">
    <subcellularLocation>
        <location evidence="1">Membrane</location>
        <topology evidence="1">Multi-pass membrane protein</topology>
    </subcellularLocation>
</comment>
<evidence type="ECO:0000256" key="3">
    <source>
        <dbReference type="ARBA" id="ARBA00022692"/>
    </source>
</evidence>
<dbReference type="PANTHER" id="PTHR43791">
    <property type="entry name" value="PERMEASE-RELATED"/>
    <property type="match status" value="1"/>
</dbReference>
<feature type="region of interest" description="Disordered" evidence="6">
    <location>
        <begin position="1"/>
        <end position="22"/>
    </location>
</feature>
<evidence type="ECO:0000256" key="2">
    <source>
        <dbReference type="ARBA" id="ARBA00022448"/>
    </source>
</evidence>
<evidence type="ECO:0000256" key="1">
    <source>
        <dbReference type="ARBA" id="ARBA00004141"/>
    </source>
</evidence>
<evidence type="ECO:0000313" key="9">
    <source>
        <dbReference type="Proteomes" id="UP001215151"/>
    </source>
</evidence>
<evidence type="ECO:0000256" key="6">
    <source>
        <dbReference type="SAM" id="MobiDB-lite"/>
    </source>
</evidence>
<organism evidence="8 9">
    <name type="scientific">Trametes cubensis</name>
    <dbReference type="NCBI Taxonomy" id="1111947"/>
    <lineage>
        <taxon>Eukaryota</taxon>
        <taxon>Fungi</taxon>
        <taxon>Dikarya</taxon>
        <taxon>Basidiomycota</taxon>
        <taxon>Agaricomycotina</taxon>
        <taxon>Agaricomycetes</taxon>
        <taxon>Polyporales</taxon>
        <taxon>Polyporaceae</taxon>
        <taxon>Trametes</taxon>
    </lineage>
</organism>
<dbReference type="InterPro" id="IPR036259">
    <property type="entry name" value="MFS_trans_sf"/>
</dbReference>
<dbReference type="GO" id="GO:0016020">
    <property type="term" value="C:membrane"/>
    <property type="evidence" value="ECO:0007669"/>
    <property type="project" value="UniProtKB-SubCell"/>
</dbReference>
<keyword evidence="9" id="KW-1185">Reference proteome</keyword>
<dbReference type="Proteomes" id="UP001215151">
    <property type="component" value="Unassembled WGS sequence"/>
</dbReference>
<dbReference type="SUPFAM" id="SSF103473">
    <property type="entry name" value="MFS general substrate transporter"/>
    <property type="match status" value="1"/>
</dbReference>
<evidence type="ECO:0000256" key="4">
    <source>
        <dbReference type="ARBA" id="ARBA00022989"/>
    </source>
</evidence>
<keyword evidence="3 7" id="KW-0812">Transmembrane</keyword>
<dbReference type="GO" id="GO:0022857">
    <property type="term" value="F:transmembrane transporter activity"/>
    <property type="evidence" value="ECO:0007669"/>
    <property type="project" value="TreeGrafter"/>
</dbReference>
<evidence type="ECO:0000256" key="5">
    <source>
        <dbReference type="ARBA" id="ARBA00023136"/>
    </source>
</evidence>
<gene>
    <name evidence="8" type="ORF">ONZ51_g8661</name>
</gene>
<accession>A0AAD7TQC8</accession>
<name>A0AAD7TQC8_9APHY</name>
<evidence type="ECO:0000313" key="8">
    <source>
        <dbReference type="EMBL" id="KAJ8469945.1"/>
    </source>
</evidence>
<dbReference type="Gene3D" id="1.20.1250.20">
    <property type="entry name" value="MFS general substrate transporter like domains"/>
    <property type="match status" value="1"/>
</dbReference>
<protein>
    <submittedName>
        <fullName evidence="8">Uncharacterized protein</fullName>
    </submittedName>
</protein>
<comment type="caution">
    <text evidence="8">The sequence shown here is derived from an EMBL/GenBank/DDBJ whole genome shotgun (WGS) entry which is preliminary data.</text>
</comment>
<dbReference type="EMBL" id="JAPEVG010000268">
    <property type="protein sequence ID" value="KAJ8469945.1"/>
    <property type="molecule type" value="Genomic_DNA"/>
</dbReference>
<sequence length="187" mass="21040">MGSLQPGVVDVEKPPSTGDDTSSNGFVYVVDRAAERRLVRRIDMHIVPAAMMIHLLCFIDRSNIGNAKVLNRDEGDSLEQTLHITNQQYLIALMVFIVAFTIVQTPSNYMLKRFRPSRWMALMMFCWGVIPCSVEQGSNPSCLNTKTMDYVIALSLTLNLVHTLDIVTANSFQESLEQDVISCQRQI</sequence>
<evidence type="ECO:0000256" key="7">
    <source>
        <dbReference type="SAM" id="Phobius"/>
    </source>
</evidence>
<keyword evidence="2" id="KW-0813">Transport</keyword>
<feature type="transmembrane region" description="Helical" evidence="7">
    <location>
        <begin position="89"/>
        <end position="111"/>
    </location>
</feature>
<keyword evidence="5 7" id="KW-0472">Membrane</keyword>
<dbReference type="PANTHER" id="PTHR43791:SF49">
    <property type="entry name" value="TRANSPORTER, PUTATIVE (AFU_ORTHOLOGUE AFUA_4G04250)-RELATED"/>
    <property type="match status" value="1"/>
</dbReference>
<proteinExistence type="predicted"/>
<dbReference type="AlphaFoldDB" id="A0AAD7TQC8"/>
<reference evidence="8" key="1">
    <citation type="submission" date="2022-11" db="EMBL/GenBank/DDBJ databases">
        <title>Genome Sequence of Cubamyces cubensis.</title>
        <authorList>
            <person name="Buettner E."/>
        </authorList>
    </citation>
    <scope>NUCLEOTIDE SEQUENCE</scope>
    <source>
        <strain evidence="8">MPL-01</strain>
    </source>
</reference>